<protein>
    <recommendedName>
        <fullName evidence="3">Monooxygenase</fullName>
    </recommendedName>
</protein>
<comment type="caution">
    <text evidence="1">The sequence shown here is derived from an EMBL/GenBank/DDBJ whole genome shotgun (WGS) entry which is preliminary data.</text>
</comment>
<accession>X0PUD7</accession>
<dbReference type="EMBL" id="BAWF01000033">
    <property type="protein sequence ID" value="GAF46753.1"/>
    <property type="molecule type" value="Genomic_DNA"/>
</dbReference>
<name>X0PUD7_RHOWR</name>
<dbReference type="Pfam" id="PF19452">
    <property type="entry name" value="DUF5990"/>
    <property type="match status" value="1"/>
</dbReference>
<dbReference type="InterPro" id="IPR046032">
    <property type="entry name" value="DUF5990"/>
</dbReference>
<evidence type="ECO:0000313" key="1">
    <source>
        <dbReference type="EMBL" id="GAF46753.1"/>
    </source>
</evidence>
<evidence type="ECO:0000313" key="2">
    <source>
        <dbReference type="Proteomes" id="UP000019491"/>
    </source>
</evidence>
<dbReference type="Proteomes" id="UP000019491">
    <property type="component" value="Unassembled WGS sequence"/>
</dbReference>
<keyword evidence="2" id="KW-1185">Reference proteome</keyword>
<sequence>MQLVIEATDLPGSSCPPGANFPGYDNIHVAVQRRGAHGDLLGLHPGDATTARWVLDCKTTPTPTGLDITGPYVQGRPGARFVYLSWGPVDADGRFDMFRRAKLMWDAVDPATVTRRRLPVASRRGSGSPTPGEIRCALRCVRRWSSGRRSRSPYPLRVG</sequence>
<organism evidence="1 2">
    <name type="scientific">Rhodococcus wratislaviensis NBRC 100605</name>
    <dbReference type="NCBI Taxonomy" id="1219028"/>
    <lineage>
        <taxon>Bacteria</taxon>
        <taxon>Bacillati</taxon>
        <taxon>Actinomycetota</taxon>
        <taxon>Actinomycetes</taxon>
        <taxon>Mycobacteriales</taxon>
        <taxon>Nocardiaceae</taxon>
        <taxon>Rhodococcus</taxon>
    </lineage>
</organism>
<dbReference type="AlphaFoldDB" id="X0PUD7"/>
<evidence type="ECO:0008006" key="3">
    <source>
        <dbReference type="Google" id="ProtNLM"/>
    </source>
</evidence>
<gene>
    <name evidence="1" type="ORF">RW1_033_00490</name>
</gene>
<reference evidence="1 2" key="1">
    <citation type="submission" date="2014-02" db="EMBL/GenBank/DDBJ databases">
        <title>Whole genome shotgun sequence of Rhodococcus wratislaviensis NBRC 100605.</title>
        <authorList>
            <person name="Hosoyama A."/>
            <person name="Tsuchikane K."/>
            <person name="Yoshida I."/>
            <person name="Ohji S."/>
            <person name="Ichikawa N."/>
            <person name="Yamazoe A."/>
            <person name="Fujita N."/>
        </authorList>
    </citation>
    <scope>NUCLEOTIDE SEQUENCE [LARGE SCALE GENOMIC DNA]</scope>
    <source>
        <strain evidence="1 2">NBRC 100605</strain>
    </source>
</reference>
<proteinExistence type="predicted"/>